<evidence type="ECO:0000256" key="12">
    <source>
        <dbReference type="PIRNR" id="PIRNR000817"/>
    </source>
</evidence>
<keyword evidence="4" id="KW-0780">Terminal addition</keyword>
<comment type="function">
    <text evidence="10">Template-independent DNA polymerase which catalyzes the random addition of deoxynucleoside 5'-triphosphate to the 3'-end of a DNA initiator. One of the in vivo functions of this enzyme is the addition of nucleotides at the junction (N region) of rearranged Ig heavy chain and T-cell receptor gene segments during the maturation of B- and T-cells.</text>
</comment>
<dbReference type="Gene3D" id="3.30.210.10">
    <property type="entry name" value="DNA polymerase, thumb domain"/>
    <property type="match status" value="1"/>
</dbReference>
<evidence type="ECO:0000256" key="13">
    <source>
        <dbReference type="PIRSR" id="PIRSR000817-1"/>
    </source>
</evidence>
<evidence type="ECO:0000256" key="4">
    <source>
        <dbReference type="ARBA" id="ARBA00022639"/>
    </source>
</evidence>
<dbReference type="Pfam" id="PF14791">
    <property type="entry name" value="DNA_pol_B_thumb"/>
    <property type="match status" value="1"/>
</dbReference>
<dbReference type="Proteomes" id="UP001501920">
    <property type="component" value="Chromosome 5"/>
</dbReference>
<comment type="function">
    <text evidence="12">Gap-filling polymerase involved in repair of DNA double-strand breaks by non-homologous end joining (NHEJ).</text>
</comment>
<dbReference type="InterPro" id="IPR043519">
    <property type="entry name" value="NT_sf"/>
</dbReference>
<dbReference type="InterPro" id="IPR001357">
    <property type="entry name" value="BRCT_dom"/>
</dbReference>
<sequence>MFQTTLSTLLRKRRRPESTPVHPQQGMKFGEVTMYLVERRMGTSRRNFLTSLARSKGFCVDDNLSASVTHVVAEDNPGQELWPWLQEQGLPHLDNTNVVDITWFTESMRAGRPVPVEAQHRIQKPLLQTSLPGTSLPAVSQYACQRRTTLDNHNKLLTDALEVLAENCEFNDSKGPCLGFRRAASVLKSLTTALSCLQDAVGLPCLGDESKNVIEEIFVCGSSSRVEDILADERYQTLKLFTSVFGVGPKTAEKWYRRGLRSLEEICADSSIHLNRMQEAGFLYYEDISKPVTVAEAKAMDCIIKEAASCFGSGVTINLTGGFRRGKTFGHDVDFILTVPEPGKEDGLLPMVIGRLRSQGLLLFSDFQESTFDLNKMPSHRFEAMDHFQKCFLILKLRTALEEGKQRGPTRRRDWKAVRVDLVVPPVDRYAFCLLGWSGSTQFERDLRRFARLERGMLLDNHGLYDKAANTFLPAKTEEDIFAHLGLDYIEPWQRNA</sequence>
<dbReference type="InterPro" id="IPR029398">
    <property type="entry name" value="PolB_thumb"/>
</dbReference>
<dbReference type="PANTHER" id="PTHR11276:SF21">
    <property type="entry name" value="DNA NUCLEOTIDYLEXOTRANSFERASE"/>
    <property type="match status" value="1"/>
</dbReference>
<evidence type="ECO:0000256" key="14">
    <source>
        <dbReference type="SAM" id="MobiDB-lite"/>
    </source>
</evidence>
<evidence type="ECO:0000256" key="10">
    <source>
        <dbReference type="ARBA" id="ARBA00037135"/>
    </source>
</evidence>
<dbReference type="Pfam" id="PF14792">
    <property type="entry name" value="DNA_pol_B_palm"/>
    <property type="match status" value="1"/>
</dbReference>
<dbReference type="SUPFAM" id="SSF47802">
    <property type="entry name" value="DNA polymerase beta, N-terminal domain-like"/>
    <property type="match status" value="1"/>
</dbReference>
<dbReference type="GeneTree" id="ENSGT00940000158584"/>
<gene>
    <name evidence="16" type="primary">DNTT</name>
</gene>
<comment type="catalytic activity">
    <reaction evidence="12">
        <text>DNA(n) + a 2'-deoxyribonucleoside 5'-triphosphate = DNA(n+1) + diphosphate</text>
        <dbReference type="Rhea" id="RHEA:22508"/>
        <dbReference type="Rhea" id="RHEA-COMP:17339"/>
        <dbReference type="Rhea" id="RHEA-COMP:17340"/>
        <dbReference type="ChEBI" id="CHEBI:33019"/>
        <dbReference type="ChEBI" id="CHEBI:61560"/>
        <dbReference type="ChEBI" id="CHEBI:173112"/>
        <dbReference type="EC" id="2.7.7.7"/>
    </reaction>
</comment>
<evidence type="ECO:0000256" key="2">
    <source>
        <dbReference type="ARBA" id="ARBA00004123"/>
    </source>
</evidence>
<dbReference type="SMART" id="SM00483">
    <property type="entry name" value="POLXc"/>
    <property type="match status" value="1"/>
</dbReference>
<dbReference type="CDD" id="cd00141">
    <property type="entry name" value="NT_POLXc"/>
    <property type="match status" value="1"/>
</dbReference>
<dbReference type="GO" id="GO:0046872">
    <property type="term" value="F:metal ion binding"/>
    <property type="evidence" value="ECO:0007669"/>
    <property type="project" value="UniProtKB-UniRule"/>
</dbReference>
<keyword evidence="5 12" id="KW-0808">Transferase</keyword>
<reference evidence="16" key="3">
    <citation type="submission" date="2025-09" db="UniProtKB">
        <authorList>
            <consortium name="Ensembl"/>
        </authorList>
    </citation>
    <scope>IDENTIFICATION</scope>
</reference>
<dbReference type="SMART" id="SM00292">
    <property type="entry name" value="BRCT"/>
    <property type="match status" value="1"/>
</dbReference>
<dbReference type="GO" id="GO:0003912">
    <property type="term" value="F:DNA nucleotidylexotransferase activity"/>
    <property type="evidence" value="ECO:0007669"/>
    <property type="project" value="UniProtKB-KW"/>
</dbReference>
<dbReference type="PROSITE" id="PS50172">
    <property type="entry name" value="BRCT"/>
    <property type="match status" value="1"/>
</dbReference>
<dbReference type="PANTHER" id="PTHR11276">
    <property type="entry name" value="DNA POLYMERASE TYPE-X FAMILY MEMBER"/>
    <property type="match status" value="1"/>
</dbReference>
<keyword evidence="17" id="KW-1185">Reference proteome</keyword>
<dbReference type="FunFam" id="1.10.150.110:FF:000003">
    <property type="entry name" value="DNA polymerase mu"/>
    <property type="match status" value="1"/>
</dbReference>
<dbReference type="Gene3D" id="1.10.150.110">
    <property type="entry name" value="DNA polymerase beta, N-terminal domain-like"/>
    <property type="match status" value="1"/>
</dbReference>
<dbReference type="FunFam" id="3.40.50.10190:FF:000035">
    <property type="entry name" value="DNA-directed DNA/RNA polymerase mu"/>
    <property type="match status" value="1"/>
</dbReference>
<keyword evidence="6 12" id="KW-0548">Nucleotidyltransferase</keyword>
<evidence type="ECO:0000256" key="9">
    <source>
        <dbReference type="ARBA" id="ARBA00023242"/>
    </source>
</evidence>
<keyword evidence="7 12" id="KW-0479">Metal-binding</keyword>
<feature type="binding site" evidence="13">
    <location>
        <position position="421"/>
    </location>
    <ligand>
        <name>Mg(2+)</name>
        <dbReference type="ChEBI" id="CHEBI:18420"/>
    </ligand>
</feature>
<comment type="catalytic activity">
    <reaction evidence="11">
        <text>DNA(n) + a 2'-deoxyribonucleoside 5'-triphosphate = DNA(n+1) + diphosphate</text>
        <dbReference type="Rhea" id="RHEA:22508"/>
        <dbReference type="Rhea" id="RHEA-COMP:17339"/>
        <dbReference type="Rhea" id="RHEA-COMP:17340"/>
        <dbReference type="ChEBI" id="CHEBI:33019"/>
        <dbReference type="ChEBI" id="CHEBI:61560"/>
        <dbReference type="ChEBI" id="CHEBI:173112"/>
        <dbReference type="EC" id="2.7.7.31"/>
    </reaction>
</comment>
<keyword evidence="9 12" id="KW-0539">Nucleus</keyword>
<dbReference type="GO" id="GO:0003887">
    <property type="term" value="F:DNA-directed DNA polymerase activity"/>
    <property type="evidence" value="ECO:0007669"/>
    <property type="project" value="UniProtKB-UniRule"/>
</dbReference>
<feature type="region of interest" description="Disordered" evidence="14">
    <location>
        <begin position="1"/>
        <end position="25"/>
    </location>
</feature>
<evidence type="ECO:0000313" key="17">
    <source>
        <dbReference type="Proteomes" id="UP001501920"/>
    </source>
</evidence>
<dbReference type="Gene3D" id="3.40.50.10190">
    <property type="entry name" value="BRCT domain"/>
    <property type="match status" value="1"/>
</dbReference>
<dbReference type="InterPro" id="IPR028207">
    <property type="entry name" value="DNA_pol_B_palm_palm"/>
</dbReference>
<evidence type="ECO:0000256" key="3">
    <source>
        <dbReference type="ARBA" id="ARBA00008323"/>
    </source>
</evidence>
<comment type="similarity">
    <text evidence="3 12">Belongs to the DNA polymerase type-X family.</text>
</comment>
<dbReference type="FunFam" id="3.30.210.10:FF:000003">
    <property type="entry name" value="DNA nucleotidylexotransferase"/>
    <property type="match status" value="1"/>
</dbReference>
<dbReference type="InterPro" id="IPR037160">
    <property type="entry name" value="DNA_Pol_thumb_sf"/>
</dbReference>
<dbReference type="Pfam" id="PF10391">
    <property type="entry name" value="DNA_pol_lambd_f"/>
    <property type="match status" value="1"/>
</dbReference>
<reference evidence="16 17" key="1">
    <citation type="submission" date="2020-10" db="EMBL/GenBank/DDBJ databases">
        <title>Pygocentrus nattereri (red-bellied piranha) genome, fPygNat1, primary haplotype.</title>
        <authorList>
            <person name="Myers G."/>
            <person name="Meyer A."/>
            <person name="Karagic N."/>
            <person name="Pippel M."/>
            <person name="Winkler S."/>
            <person name="Tracey A."/>
            <person name="Wood J."/>
            <person name="Formenti G."/>
            <person name="Howe K."/>
            <person name="Fedrigo O."/>
            <person name="Jarvis E.D."/>
        </authorList>
    </citation>
    <scope>NUCLEOTIDE SEQUENCE [LARGE SCALE GENOMIC DNA]</scope>
</reference>
<dbReference type="InterPro" id="IPR002054">
    <property type="entry name" value="DNA-dir_DNA_pol_X"/>
</dbReference>
<dbReference type="InterPro" id="IPR019843">
    <property type="entry name" value="DNA_pol-X_BS"/>
</dbReference>
<dbReference type="InterPro" id="IPR018944">
    <property type="entry name" value="DNA_pol_lambd_fingers_domain"/>
</dbReference>
<dbReference type="OMA" id="PKVINLW"/>
<dbReference type="GO" id="GO:0005634">
    <property type="term" value="C:nucleus"/>
    <property type="evidence" value="ECO:0007669"/>
    <property type="project" value="UniProtKB-SubCell"/>
</dbReference>
<dbReference type="InterPro" id="IPR027421">
    <property type="entry name" value="DNA_pol_lamdba_lyase_dom_sf"/>
</dbReference>
<comment type="subcellular location">
    <subcellularLocation>
        <location evidence="2 12">Nucleus</location>
    </subcellularLocation>
</comment>
<evidence type="ECO:0000256" key="1">
    <source>
        <dbReference type="ARBA" id="ARBA00001946"/>
    </source>
</evidence>
<organism evidence="16 17">
    <name type="scientific">Pygocentrus nattereri</name>
    <name type="common">Red-bellied piranha</name>
    <dbReference type="NCBI Taxonomy" id="42514"/>
    <lineage>
        <taxon>Eukaryota</taxon>
        <taxon>Metazoa</taxon>
        <taxon>Chordata</taxon>
        <taxon>Craniata</taxon>
        <taxon>Vertebrata</taxon>
        <taxon>Euteleostomi</taxon>
        <taxon>Actinopterygii</taxon>
        <taxon>Neopterygii</taxon>
        <taxon>Teleostei</taxon>
        <taxon>Ostariophysi</taxon>
        <taxon>Characiformes</taxon>
        <taxon>Characoidei</taxon>
        <taxon>Pygocentrus</taxon>
    </lineage>
</organism>
<evidence type="ECO:0000256" key="6">
    <source>
        <dbReference type="ARBA" id="ARBA00022695"/>
    </source>
</evidence>
<dbReference type="GO" id="GO:0003677">
    <property type="term" value="F:DNA binding"/>
    <property type="evidence" value="ECO:0007669"/>
    <property type="project" value="UniProtKB-UniRule"/>
</dbReference>
<dbReference type="Gene3D" id="1.10.150.20">
    <property type="entry name" value="5' to 3' exonuclease, C-terminal subdomain"/>
    <property type="match status" value="1"/>
</dbReference>
<evidence type="ECO:0000256" key="7">
    <source>
        <dbReference type="ARBA" id="ARBA00022723"/>
    </source>
</evidence>
<dbReference type="InterPro" id="IPR036420">
    <property type="entry name" value="BRCT_dom_sf"/>
</dbReference>
<dbReference type="FunFam" id="1.10.150.20:FF:000010">
    <property type="entry name" value="DNA polymerase lambda"/>
    <property type="match status" value="1"/>
</dbReference>
<dbReference type="PRINTS" id="PR00869">
    <property type="entry name" value="DNAPOLX"/>
</dbReference>
<evidence type="ECO:0000256" key="8">
    <source>
        <dbReference type="ARBA" id="ARBA00022842"/>
    </source>
</evidence>
<dbReference type="Ensembl" id="ENSPNAT00000003939.2">
    <property type="protein sequence ID" value="ENSPNAP00000026915.2"/>
    <property type="gene ID" value="ENSPNAG00000012283.2"/>
</dbReference>
<proteinExistence type="inferred from homology"/>
<dbReference type="SUPFAM" id="SSF81585">
    <property type="entry name" value="PsbU/PolX domain-like"/>
    <property type="match status" value="1"/>
</dbReference>
<dbReference type="PIRSF" id="PIRSF000817">
    <property type="entry name" value="DNA_NT"/>
    <property type="match status" value="1"/>
</dbReference>
<name>A0A3B4DTY4_PYGNA</name>
<evidence type="ECO:0000256" key="5">
    <source>
        <dbReference type="ARBA" id="ARBA00022679"/>
    </source>
</evidence>
<feature type="binding site" evidence="13">
    <location>
        <position position="334"/>
    </location>
    <ligand>
        <name>Mg(2+)</name>
        <dbReference type="ChEBI" id="CHEBI:18420"/>
    </ligand>
</feature>
<dbReference type="PIRSF" id="PIRSF501176">
    <property type="entry name" value="DNApol_mu"/>
    <property type="match status" value="1"/>
</dbReference>
<dbReference type="RefSeq" id="XP_017551982.2">
    <property type="nucleotide sequence ID" value="XM_017696493.2"/>
</dbReference>
<keyword evidence="8 12" id="KW-0460">Magnesium</keyword>
<dbReference type="InterPro" id="IPR001726">
    <property type="entry name" value="TdT/Mu"/>
</dbReference>
<dbReference type="AlphaFoldDB" id="A0A3B4DTY4"/>
<comment type="cofactor">
    <cofactor evidence="1 12 13">
        <name>Mg(2+)</name>
        <dbReference type="ChEBI" id="CHEBI:18420"/>
    </cofactor>
</comment>
<dbReference type="EC" id="2.7.7.7" evidence="12"/>
<dbReference type="PRINTS" id="PR00871">
    <property type="entry name" value="DNAPOLXTDT"/>
</dbReference>
<feature type="binding site" evidence="13">
    <location>
        <position position="332"/>
    </location>
    <ligand>
        <name>Mg(2+)</name>
        <dbReference type="ChEBI" id="CHEBI:18420"/>
    </ligand>
</feature>
<evidence type="ECO:0000259" key="15">
    <source>
        <dbReference type="PROSITE" id="PS50172"/>
    </source>
</evidence>
<dbReference type="GO" id="GO:0006304">
    <property type="term" value="P:DNA modification"/>
    <property type="evidence" value="ECO:0007669"/>
    <property type="project" value="UniProtKB-KW"/>
</dbReference>
<accession>A0A3B4DTY4</accession>
<reference evidence="16" key="2">
    <citation type="submission" date="2025-08" db="UniProtKB">
        <authorList>
            <consortium name="Ensembl"/>
        </authorList>
    </citation>
    <scope>IDENTIFICATION</scope>
</reference>
<dbReference type="InterPro" id="IPR027249">
    <property type="entry name" value="DNA/RNApol_mu"/>
</dbReference>
<dbReference type="Gene3D" id="3.30.460.10">
    <property type="entry name" value="Beta Polymerase, domain 2"/>
    <property type="match status" value="1"/>
</dbReference>
<evidence type="ECO:0000256" key="11">
    <source>
        <dbReference type="ARBA" id="ARBA00048976"/>
    </source>
</evidence>
<feature type="domain" description="BRCT" evidence="15">
    <location>
        <begin position="24"/>
        <end position="121"/>
    </location>
</feature>
<dbReference type="STRING" id="42514.ENSPNAP00000026915"/>
<dbReference type="SUPFAM" id="SSF52113">
    <property type="entry name" value="BRCT domain"/>
    <property type="match status" value="1"/>
</dbReference>
<evidence type="ECO:0000313" key="16">
    <source>
        <dbReference type="Ensembl" id="ENSPNAP00000026915.2"/>
    </source>
</evidence>
<dbReference type="GeneID" id="108426771"/>
<dbReference type="PROSITE" id="PS00522">
    <property type="entry name" value="DNA_POLYMERASE_X"/>
    <property type="match status" value="1"/>
</dbReference>
<dbReference type="InterPro" id="IPR022312">
    <property type="entry name" value="DNA_pol_X"/>
</dbReference>
<protein>
    <recommendedName>
        <fullName evidence="12">DNA-directed DNA/RNA polymerase mu</fullName>
        <ecNumber evidence="12">2.7.7.7</ecNumber>
    </recommendedName>
</protein>
<dbReference type="SUPFAM" id="SSF81301">
    <property type="entry name" value="Nucleotidyltransferase"/>
    <property type="match status" value="1"/>
</dbReference>
<dbReference type="GO" id="GO:0006303">
    <property type="term" value="P:double-strand break repair via nonhomologous end joining"/>
    <property type="evidence" value="ECO:0007669"/>
    <property type="project" value="TreeGrafter"/>
</dbReference>